<dbReference type="AlphaFoldDB" id="A0A376ZN38"/>
<dbReference type="EMBL" id="UGEB01000001">
    <property type="protein sequence ID" value="STK66724.1"/>
    <property type="molecule type" value="Genomic_DNA"/>
</dbReference>
<keyword evidence="1" id="KW-0732">Signal</keyword>
<evidence type="ECO:0000313" key="2">
    <source>
        <dbReference type="EMBL" id="STK66724.1"/>
    </source>
</evidence>
<dbReference type="Proteomes" id="UP000255543">
    <property type="component" value="Unassembled WGS sequence"/>
</dbReference>
<sequence>MNKNRGFTPLAVVLMLSGSLALTGCDDKQAQQGGQQMPAVGVVTVKTEPLQITTELPGRTSATGSQKFVLKLAGLS</sequence>
<gene>
    <name evidence="2" type="primary">acrA_2</name>
    <name evidence="2" type="ORF">NCTC8179_01735</name>
</gene>
<evidence type="ECO:0000313" key="3">
    <source>
        <dbReference type="Proteomes" id="UP000255543"/>
    </source>
</evidence>
<accession>A0A376ZN38</accession>
<name>A0A376ZN38_ECOLX</name>
<protein>
    <submittedName>
        <fullName evidence="2">Acriflavin resistance protein A</fullName>
    </submittedName>
</protein>
<proteinExistence type="predicted"/>
<feature type="signal peptide" evidence="1">
    <location>
        <begin position="1"/>
        <end position="21"/>
    </location>
</feature>
<feature type="chain" id="PRO_5016803913" evidence="1">
    <location>
        <begin position="22"/>
        <end position="76"/>
    </location>
</feature>
<dbReference type="PROSITE" id="PS51257">
    <property type="entry name" value="PROKAR_LIPOPROTEIN"/>
    <property type="match status" value="1"/>
</dbReference>
<organism evidence="2 3">
    <name type="scientific">Escherichia coli</name>
    <dbReference type="NCBI Taxonomy" id="562"/>
    <lineage>
        <taxon>Bacteria</taxon>
        <taxon>Pseudomonadati</taxon>
        <taxon>Pseudomonadota</taxon>
        <taxon>Gammaproteobacteria</taxon>
        <taxon>Enterobacterales</taxon>
        <taxon>Enterobacteriaceae</taxon>
        <taxon>Escherichia</taxon>
    </lineage>
</organism>
<evidence type="ECO:0000256" key="1">
    <source>
        <dbReference type="SAM" id="SignalP"/>
    </source>
</evidence>
<reference evidence="2 3" key="1">
    <citation type="submission" date="2018-06" db="EMBL/GenBank/DDBJ databases">
        <authorList>
            <consortium name="Pathogen Informatics"/>
            <person name="Doyle S."/>
        </authorList>
    </citation>
    <scope>NUCLEOTIDE SEQUENCE [LARGE SCALE GENOMIC DNA]</scope>
    <source>
        <strain evidence="2 3">NCTC8179</strain>
    </source>
</reference>